<dbReference type="Proteomes" id="UP000199550">
    <property type="component" value="Unassembled WGS sequence"/>
</dbReference>
<dbReference type="PANTHER" id="PTHR38340:SF1">
    <property type="entry name" value="S-LAYER PROTEIN"/>
    <property type="match status" value="1"/>
</dbReference>
<dbReference type="GO" id="GO:0005576">
    <property type="term" value="C:extracellular region"/>
    <property type="evidence" value="ECO:0007669"/>
    <property type="project" value="UniProtKB-SubCell"/>
</dbReference>
<dbReference type="Pfam" id="PF00353">
    <property type="entry name" value="HemolysinCabind"/>
    <property type="match status" value="6"/>
</dbReference>
<dbReference type="AlphaFoldDB" id="A0A1I4I771"/>
<sequence>MANISGTSNRDTINGTSGDDTIDGGAGSDLIYAGGGNDTIYDNDNSPDTVYGGAGNDVWIPSTNSQNGGSDQVFLEDGDDTAYLGYLTVGQNETIDGGAGNDTFNFSNFQNAALNVTIENSGTLNFNGQLASENVYLNFENITGNASQNTLTGNDKTNILDGGGNDDKLYGMGGDDTLIGGAGKDSLYGGTGTDTLYGGDAEDLLFGGDGNDALFGGTSQDTLYGGAGDDTINGGDGDDKLYGDAGNDTLLGGQGQDSLYGGDGDDVLDGADGTGQDNDDRLYGGAGNDTLIARDVQDSLYGGTGDDYLTILKDGNIGTITADGGTDPDNGDFDQLDLKSGLDNGDWTSVRIYNTNGTLIYDSLNPVQGQNYDTLPENGRAELLNGNNIIGRVNFTEIEKLVICFTPGARIMTPKGQIAVQDLRVGDLVMTRDHGMQPIAWIGERSLSAADLRRAPKLQPVRIAAGSLGDGLPERDLVLSPNHRMLIQSHRAALLFAENEVLAPAKHMVGTAGITQADVSGVTYVHIMFERHEVVLSDGVWSESFQPGDHSLGGLAQNQRDEIFMLFPELKTTAGVEGYQAARKSLKKHETRLLLR</sequence>
<dbReference type="InterPro" id="IPR001343">
    <property type="entry name" value="Hemolysn_Ca-bd"/>
</dbReference>
<evidence type="ECO:0000313" key="6">
    <source>
        <dbReference type="Proteomes" id="UP000199550"/>
    </source>
</evidence>
<dbReference type="InterPro" id="IPR036844">
    <property type="entry name" value="Hint_dom_sf"/>
</dbReference>
<dbReference type="PRINTS" id="PR00313">
    <property type="entry name" value="CABNDNGRPT"/>
</dbReference>
<dbReference type="OrthoDB" id="6305173at2"/>
<feature type="region of interest" description="Disordered" evidence="3">
    <location>
        <begin position="235"/>
        <end position="287"/>
    </location>
</feature>
<organism evidence="5 6">
    <name type="scientific">Loktanella salsilacus</name>
    <dbReference type="NCBI Taxonomy" id="195913"/>
    <lineage>
        <taxon>Bacteria</taxon>
        <taxon>Pseudomonadati</taxon>
        <taxon>Pseudomonadota</taxon>
        <taxon>Alphaproteobacteria</taxon>
        <taxon>Rhodobacterales</taxon>
        <taxon>Roseobacteraceae</taxon>
        <taxon>Loktanella</taxon>
    </lineage>
</organism>
<reference evidence="5 6" key="1">
    <citation type="submission" date="2016-10" db="EMBL/GenBank/DDBJ databases">
        <authorList>
            <person name="de Groot N.N."/>
        </authorList>
    </citation>
    <scope>NUCLEOTIDE SEQUENCE [LARGE SCALE GENOMIC DNA]</scope>
    <source>
        <strain evidence="5 6">DSM 16199</strain>
    </source>
</reference>
<dbReference type="PROSITE" id="PS00330">
    <property type="entry name" value="HEMOLYSIN_CALCIUM"/>
    <property type="match status" value="3"/>
</dbReference>
<gene>
    <name evidence="5" type="ORF">SAMN04488004_12327</name>
</gene>
<evidence type="ECO:0000256" key="3">
    <source>
        <dbReference type="SAM" id="MobiDB-lite"/>
    </source>
</evidence>
<dbReference type="Pfam" id="PF13403">
    <property type="entry name" value="Hint_2"/>
    <property type="match status" value="1"/>
</dbReference>
<accession>A0A1I4I771</accession>
<dbReference type="InterPro" id="IPR050557">
    <property type="entry name" value="RTX_toxin/Mannuronan_C5-epim"/>
</dbReference>
<dbReference type="InterPro" id="IPR011049">
    <property type="entry name" value="Serralysin-like_metalloprot_C"/>
</dbReference>
<feature type="compositionally biased region" description="Polar residues" evidence="3">
    <location>
        <begin position="1"/>
        <end position="19"/>
    </location>
</feature>
<evidence type="ECO:0000259" key="4">
    <source>
        <dbReference type="Pfam" id="PF13403"/>
    </source>
</evidence>
<evidence type="ECO:0000313" key="5">
    <source>
        <dbReference type="EMBL" id="SFL50105.1"/>
    </source>
</evidence>
<keyword evidence="2" id="KW-0964">Secreted</keyword>
<dbReference type="PANTHER" id="PTHR38340">
    <property type="entry name" value="S-LAYER PROTEIN"/>
    <property type="match status" value="1"/>
</dbReference>
<name>A0A1I4I771_9RHOB</name>
<dbReference type="SUPFAM" id="SSF51294">
    <property type="entry name" value="Hedgehog/intein (Hint) domain"/>
    <property type="match status" value="1"/>
</dbReference>
<dbReference type="InterPro" id="IPR028992">
    <property type="entry name" value="Hedgehog/Intein_dom"/>
</dbReference>
<dbReference type="GO" id="GO:0016539">
    <property type="term" value="P:intein-mediated protein splicing"/>
    <property type="evidence" value="ECO:0007669"/>
    <property type="project" value="InterPro"/>
</dbReference>
<dbReference type="GO" id="GO:0005509">
    <property type="term" value="F:calcium ion binding"/>
    <property type="evidence" value="ECO:0007669"/>
    <property type="project" value="InterPro"/>
</dbReference>
<feature type="region of interest" description="Disordered" evidence="3">
    <location>
        <begin position="1"/>
        <end position="21"/>
    </location>
</feature>
<keyword evidence="6" id="KW-1185">Reference proteome</keyword>
<dbReference type="Gene3D" id="2.150.10.10">
    <property type="entry name" value="Serralysin-like metalloprotease, C-terminal"/>
    <property type="match status" value="4"/>
</dbReference>
<proteinExistence type="predicted"/>
<dbReference type="SUPFAM" id="SSF51120">
    <property type="entry name" value="beta-Roll"/>
    <property type="match status" value="3"/>
</dbReference>
<dbReference type="EMBL" id="FOTF01000023">
    <property type="protein sequence ID" value="SFL50105.1"/>
    <property type="molecule type" value="Genomic_DNA"/>
</dbReference>
<dbReference type="RefSeq" id="WP_090191154.1">
    <property type="nucleotide sequence ID" value="NZ_FOTF01000023.1"/>
</dbReference>
<dbReference type="PROSITE" id="PS50817">
    <property type="entry name" value="INTEIN_N_TER"/>
    <property type="match status" value="1"/>
</dbReference>
<dbReference type="CDD" id="cd07953">
    <property type="entry name" value="PUA"/>
    <property type="match status" value="1"/>
</dbReference>
<evidence type="ECO:0000256" key="1">
    <source>
        <dbReference type="ARBA" id="ARBA00004613"/>
    </source>
</evidence>
<protein>
    <submittedName>
        <fullName evidence="5">Ca2+-binding protein, RTX toxin-related</fullName>
    </submittedName>
</protein>
<dbReference type="STRING" id="195913.SAMN04488004_12327"/>
<evidence type="ECO:0000256" key="2">
    <source>
        <dbReference type="ARBA" id="ARBA00022525"/>
    </source>
</evidence>
<dbReference type="InterPro" id="IPR018511">
    <property type="entry name" value="Hemolysin-typ_Ca-bd_CS"/>
</dbReference>
<comment type="subcellular location">
    <subcellularLocation>
        <location evidence="1">Secreted</location>
    </subcellularLocation>
</comment>
<dbReference type="InterPro" id="IPR006141">
    <property type="entry name" value="Intein_N"/>
</dbReference>
<feature type="domain" description="Hedgehog/Intein (Hint)" evidence="4">
    <location>
        <begin position="403"/>
        <end position="549"/>
    </location>
</feature>
<dbReference type="Gene3D" id="2.170.16.10">
    <property type="entry name" value="Hedgehog/Intein (Hint) domain"/>
    <property type="match status" value="1"/>
</dbReference>